<dbReference type="STRING" id="3818.A0A445EEM9"/>
<accession>A0A445EEM9</accession>
<evidence type="ECO:0000313" key="2">
    <source>
        <dbReference type="EMBL" id="RYR73984.1"/>
    </source>
</evidence>
<dbReference type="PANTHER" id="PTHR33710">
    <property type="entry name" value="BNAC02G09200D PROTEIN"/>
    <property type="match status" value="1"/>
</dbReference>
<feature type="compositionally biased region" description="Gly residues" evidence="1">
    <location>
        <begin position="68"/>
        <end position="78"/>
    </location>
</feature>
<keyword evidence="3" id="KW-1185">Reference proteome</keyword>
<dbReference type="PANTHER" id="PTHR33710:SF77">
    <property type="entry name" value="DNASE I-LIKE SUPERFAMILY PROTEIN"/>
    <property type="match status" value="1"/>
</dbReference>
<dbReference type="SUPFAM" id="SSF56219">
    <property type="entry name" value="DNase I-like"/>
    <property type="match status" value="1"/>
</dbReference>
<feature type="region of interest" description="Disordered" evidence="1">
    <location>
        <begin position="26"/>
        <end position="104"/>
    </location>
</feature>
<feature type="compositionally biased region" description="Basic residues" evidence="1">
    <location>
        <begin position="46"/>
        <end position="55"/>
    </location>
</feature>
<organism evidence="2 3">
    <name type="scientific">Arachis hypogaea</name>
    <name type="common">Peanut</name>
    <dbReference type="NCBI Taxonomy" id="3818"/>
    <lineage>
        <taxon>Eukaryota</taxon>
        <taxon>Viridiplantae</taxon>
        <taxon>Streptophyta</taxon>
        <taxon>Embryophyta</taxon>
        <taxon>Tracheophyta</taxon>
        <taxon>Spermatophyta</taxon>
        <taxon>Magnoliopsida</taxon>
        <taxon>eudicotyledons</taxon>
        <taxon>Gunneridae</taxon>
        <taxon>Pentapetalae</taxon>
        <taxon>rosids</taxon>
        <taxon>fabids</taxon>
        <taxon>Fabales</taxon>
        <taxon>Fabaceae</taxon>
        <taxon>Papilionoideae</taxon>
        <taxon>50 kb inversion clade</taxon>
        <taxon>dalbergioids sensu lato</taxon>
        <taxon>Dalbergieae</taxon>
        <taxon>Pterocarpus clade</taxon>
        <taxon>Arachis</taxon>
    </lineage>
</organism>
<dbReference type="Proteomes" id="UP000289738">
    <property type="component" value="Chromosome A02"/>
</dbReference>
<gene>
    <name evidence="2" type="ORF">Ahy_A02g008575</name>
</gene>
<dbReference type="EMBL" id="SDMP01000002">
    <property type="protein sequence ID" value="RYR73984.1"/>
    <property type="molecule type" value="Genomic_DNA"/>
</dbReference>
<evidence type="ECO:0008006" key="4">
    <source>
        <dbReference type="Google" id="ProtNLM"/>
    </source>
</evidence>
<dbReference type="AlphaFoldDB" id="A0A445EEM9"/>
<dbReference type="InterPro" id="IPR036691">
    <property type="entry name" value="Endo/exonu/phosph_ase_sf"/>
</dbReference>
<name>A0A445EEM9_ARAHY</name>
<comment type="caution">
    <text evidence="2">The sequence shown here is derived from an EMBL/GenBank/DDBJ whole genome shotgun (WGS) entry which is preliminary data.</text>
</comment>
<feature type="compositionally biased region" description="Basic and acidic residues" evidence="1">
    <location>
        <begin position="93"/>
        <end position="104"/>
    </location>
</feature>
<proteinExistence type="predicted"/>
<sequence length="231" mass="26539">MTSCDSNKLRFTKGLEVPQTKAFKNLERRRFRDGREERQEEDGKARGKSVRKRRSMEKSKSERSGVGSMEGIGSGGVSKGMQEARVLSEEEAGVEKNESEEQATKRMKNGMERENKLAYFGDFNDILTQEEKIGLNPKPKAQLEVFRSFVDANKLMDLELKGGKFTWFSNSRNGFITKERLDRVLVNWEWREVFPNAILKAIPAMSSDHSLLVVDMEPKARGKREFKFEAF</sequence>
<feature type="compositionally biased region" description="Basic and acidic residues" evidence="1">
    <location>
        <begin position="26"/>
        <end position="45"/>
    </location>
</feature>
<evidence type="ECO:0000313" key="3">
    <source>
        <dbReference type="Proteomes" id="UP000289738"/>
    </source>
</evidence>
<reference evidence="2 3" key="1">
    <citation type="submission" date="2019-01" db="EMBL/GenBank/DDBJ databases">
        <title>Sequencing of cultivated peanut Arachis hypogaea provides insights into genome evolution and oil improvement.</title>
        <authorList>
            <person name="Chen X."/>
        </authorList>
    </citation>
    <scope>NUCLEOTIDE SEQUENCE [LARGE SCALE GENOMIC DNA]</scope>
    <source>
        <strain evidence="3">cv. Fuhuasheng</strain>
        <tissue evidence="2">Leaves</tissue>
    </source>
</reference>
<protein>
    <recommendedName>
        <fullName evidence="4">Endonuclease/exonuclease/phosphatase domain-containing protein</fullName>
    </recommendedName>
</protein>
<dbReference type="Gene3D" id="3.60.10.10">
    <property type="entry name" value="Endonuclease/exonuclease/phosphatase"/>
    <property type="match status" value="1"/>
</dbReference>
<evidence type="ECO:0000256" key="1">
    <source>
        <dbReference type="SAM" id="MobiDB-lite"/>
    </source>
</evidence>